<sequence length="12" mass="1148">MYGGQTHGVAAG</sequence>
<accession>A0AB72ZJU5</accession>
<dbReference type="Proteomes" id="UP000003231">
    <property type="component" value="Unassembled WGS sequence"/>
</dbReference>
<feature type="non-terminal residue" evidence="1">
    <location>
        <position position="12"/>
    </location>
</feature>
<name>A0AB72ZJU5_YERPE</name>
<evidence type="ECO:0000313" key="1">
    <source>
        <dbReference type="EMBL" id="EIR20224.1"/>
    </source>
</evidence>
<reference evidence="1 2" key="1">
    <citation type="submission" date="2012-05" db="EMBL/GenBank/DDBJ databases">
        <title>Genome sequence of Yersinia Pestis PY-08.</title>
        <authorList>
            <person name="Santana-Cruz I."/>
            <person name="Sengamalay N."/>
            <person name="McCracken C."/>
            <person name="Daugherty S.C."/>
            <person name="Maroo A."/>
            <person name="Vara P.G."/>
            <person name="Tallon L.J."/>
            <person name="Sadzewicz L."/>
            <person name="Vinetz J.M."/>
            <person name="Cespedes Zambrano M.J."/>
            <person name="Fraser-Liggett C.M."/>
            <person name="Tettelin H."/>
        </authorList>
    </citation>
    <scope>NUCLEOTIDE SEQUENCE [LARGE SCALE GENOMIC DNA]</scope>
    <source>
        <strain evidence="1 2">PY-08</strain>
    </source>
</reference>
<protein>
    <submittedName>
        <fullName evidence="1">Uncharacterized protein</fullName>
    </submittedName>
</protein>
<comment type="caution">
    <text evidence="1">The sequence shown here is derived from an EMBL/GenBank/DDBJ whole genome shotgun (WGS) entry which is preliminary data.</text>
</comment>
<gene>
    <name evidence="1" type="ORF">YPPY08_1871</name>
</gene>
<organism evidence="1 2">
    <name type="scientific">Yersinia pestis PY-08</name>
    <dbReference type="NCBI Taxonomy" id="992134"/>
    <lineage>
        <taxon>Bacteria</taxon>
        <taxon>Pseudomonadati</taxon>
        <taxon>Pseudomonadota</taxon>
        <taxon>Gammaproteobacteria</taxon>
        <taxon>Enterobacterales</taxon>
        <taxon>Yersiniaceae</taxon>
        <taxon>Yersinia</taxon>
    </lineage>
</organism>
<proteinExistence type="predicted"/>
<dbReference type="EMBL" id="AKRT01000248">
    <property type="protein sequence ID" value="EIR20224.1"/>
    <property type="molecule type" value="Genomic_DNA"/>
</dbReference>
<evidence type="ECO:0000313" key="2">
    <source>
        <dbReference type="Proteomes" id="UP000003231"/>
    </source>
</evidence>